<protein>
    <submittedName>
        <fullName evidence="4">Probable disease resistance protein At4g33300</fullName>
    </submittedName>
</protein>
<dbReference type="RefSeq" id="XP_010255218.1">
    <property type="nucleotide sequence ID" value="XM_010256916.1"/>
</dbReference>
<keyword evidence="1" id="KW-0677">Repeat</keyword>
<keyword evidence="3" id="KW-1185">Reference proteome</keyword>
<sequence length="287" mass="32852">MNKLFVVQHDLLRDLAIYMSKPQNEDITERRRLIMERRGDDLPESWREEMDQSFSARLVSILTDETYPSNWSDMQLPKAEVLILDFLATEYSLPPFMEKMGKLKVQIMTSHGQKHAKLKGGLQALGNVAQLKKIRLEKISIPPLIVPLKNLRKISLVMCEVGQAFTNCTMEISDMLPKLIEMDIDYCNDLIELPPGLCHVSHLQKLSITNCHNLSKLLEELGDMTNLVVLRLHACTELSQLPDSIRNLHKLRFLDISECVRMESLPQGLGELNSLEKIDMSKCSRVK</sequence>
<dbReference type="SUPFAM" id="SSF52047">
    <property type="entry name" value="RNI-like"/>
    <property type="match status" value="1"/>
</dbReference>
<dbReference type="PANTHER" id="PTHR36766:SF3">
    <property type="entry name" value="RPW8 DOMAIN-CONTAINING PROTEIN"/>
    <property type="match status" value="1"/>
</dbReference>
<accession>A0A1U8A248</accession>
<evidence type="ECO:0000259" key="2">
    <source>
        <dbReference type="Pfam" id="PF23598"/>
    </source>
</evidence>
<dbReference type="InterPro" id="IPR055414">
    <property type="entry name" value="LRR_R13L4/SHOC2-like"/>
</dbReference>
<name>A0A1U8A248_NELNU</name>
<dbReference type="Pfam" id="PF23598">
    <property type="entry name" value="LRR_14"/>
    <property type="match status" value="1"/>
</dbReference>
<evidence type="ECO:0000256" key="1">
    <source>
        <dbReference type="ARBA" id="ARBA00022737"/>
    </source>
</evidence>
<evidence type="ECO:0000313" key="3">
    <source>
        <dbReference type="Proteomes" id="UP000189703"/>
    </source>
</evidence>
<dbReference type="AlphaFoldDB" id="A0A1U8A248"/>
<dbReference type="eggNOG" id="ENOG502QSSA">
    <property type="taxonomic scope" value="Eukaryota"/>
</dbReference>
<dbReference type="OMA" id="PREWEEN"/>
<dbReference type="OrthoDB" id="2016095at2759"/>
<gene>
    <name evidence="4" type="primary">LOC104595970</name>
</gene>
<feature type="domain" description="Disease resistance R13L4/SHOC-2-like LRR" evidence="2">
    <location>
        <begin position="197"/>
        <end position="283"/>
    </location>
</feature>
<dbReference type="GeneID" id="104595970"/>
<dbReference type="PANTHER" id="PTHR36766">
    <property type="entry name" value="PLANT BROAD-SPECTRUM MILDEW RESISTANCE PROTEIN RPW8"/>
    <property type="match status" value="1"/>
</dbReference>
<evidence type="ECO:0000313" key="4">
    <source>
        <dbReference type="RefSeq" id="XP_010255218.1"/>
    </source>
</evidence>
<proteinExistence type="predicted"/>
<reference evidence="4" key="1">
    <citation type="submission" date="2025-08" db="UniProtKB">
        <authorList>
            <consortium name="RefSeq"/>
        </authorList>
    </citation>
    <scope>IDENTIFICATION</scope>
</reference>
<dbReference type="KEGG" id="nnu:104595970"/>
<dbReference type="Proteomes" id="UP000189703">
    <property type="component" value="Unplaced"/>
</dbReference>
<organism evidence="3 4">
    <name type="scientific">Nelumbo nucifera</name>
    <name type="common">Sacred lotus</name>
    <dbReference type="NCBI Taxonomy" id="4432"/>
    <lineage>
        <taxon>Eukaryota</taxon>
        <taxon>Viridiplantae</taxon>
        <taxon>Streptophyta</taxon>
        <taxon>Embryophyta</taxon>
        <taxon>Tracheophyta</taxon>
        <taxon>Spermatophyta</taxon>
        <taxon>Magnoliopsida</taxon>
        <taxon>Proteales</taxon>
        <taxon>Nelumbonaceae</taxon>
        <taxon>Nelumbo</taxon>
    </lineage>
</organism>
<dbReference type="InterPro" id="IPR032675">
    <property type="entry name" value="LRR_dom_sf"/>
</dbReference>
<dbReference type="Gene3D" id="3.80.10.10">
    <property type="entry name" value="Ribonuclease Inhibitor"/>
    <property type="match status" value="1"/>
</dbReference>